<dbReference type="Proteomes" id="UP001279734">
    <property type="component" value="Unassembled WGS sequence"/>
</dbReference>
<feature type="coiled-coil region" evidence="1">
    <location>
        <begin position="140"/>
        <end position="195"/>
    </location>
</feature>
<feature type="region of interest" description="Disordered" evidence="2">
    <location>
        <begin position="384"/>
        <end position="413"/>
    </location>
</feature>
<dbReference type="EMBL" id="BSYO01000009">
    <property type="protein sequence ID" value="GMH10119.1"/>
    <property type="molecule type" value="Genomic_DNA"/>
</dbReference>
<evidence type="ECO:0000313" key="4">
    <source>
        <dbReference type="Proteomes" id="UP001279734"/>
    </source>
</evidence>
<evidence type="ECO:0000313" key="3">
    <source>
        <dbReference type="EMBL" id="GMH10119.1"/>
    </source>
</evidence>
<name>A0AAD3SG45_NEPGR</name>
<comment type="caution">
    <text evidence="3">The sequence shown here is derived from an EMBL/GenBank/DDBJ whole genome shotgun (WGS) entry which is preliminary data.</text>
</comment>
<proteinExistence type="predicted"/>
<dbReference type="AlphaFoldDB" id="A0AAD3SG45"/>
<organism evidence="3 4">
    <name type="scientific">Nepenthes gracilis</name>
    <name type="common">Slender pitcher plant</name>
    <dbReference type="NCBI Taxonomy" id="150966"/>
    <lineage>
        <taxon>Eukaryota</taxon>
        <taxon>Viridiplantae</taxon>
        <taxon>Streptophyta</taxon>
        <taxon>Embryophyta</taxon>
        <taxon>Tracheophyta</taxon>
        <taxon>Spermatophyta</taxon>
        <taxon>Magnoliopsida</taxon>
        <taxon>eudicotyledons</taxon>
        <taxon>Gunneridae</taxon>
        <taxon>Pentapetalae</taxon>
        <taxon>Caryophyllales</taxon>
        <taxon>Nepenthaceae</taxon>
        <taxon>Nepenthes</taxon>
    </lineage>
</organism>
<accession>A0AAD3SG45</accession>
<evidence type="ECO:0000256" key="1">
    <source>
        <dbReference type="SAM" id="Coils"/>
    </source>
</evidence>
<sequence>MKREELLQYAQSAITGLKMSADLARIDMEVSSFRTKLNLTEIQSLSTEANGKISEETTLATTEALQEALMQVQIYSNLKALLLEKKAIHSGDSPEVHAQKVDKLKILLESLAISTTKAENRILDHRSHKEEALSFRLAKVNEVSQLEKELAAEIGKLERQKDVLETELKKVNSSLAFANARLRNAIEERQQFDEASNEILQLLQTKEEELSGSVASCRTETDVLNLWISFIEYAWNLQLVCAKQKEEQINDELGRYAEYFANLVLQLLPACKNELGIFMTHFKELVEKLTANDGLDKAAHLDGKNHDEYLASARERKNLEEKYLDLEAKLITTLGVVESIKQLYTQNEDFSRKQDQRIEELLDALREIKDEFDSIKRPNLQVETPTMATRRAAPNTSSKETPTKLKKPSKEKYSKVQVVNGQDFLDSDEELATLESEFMKIIRGHAAEEINSWES</sequence>
<reference evidence="3" key="1">
    <citation type="submission" date="2023-05" db="EMBL/GenBank/DDBJ databases">
        <title>Nepenthes gracilis genome sequencing.</title>
        <authorList>
            <person name="Fukushima K."/>
        </authorList>
    </citation>
    <scope>NUCLEOTIDE SEQUENCE</scope>
    <source>
        <strain evidence="3">SING2019-196</strain>
    </source>
</reference>
<keyword evidence="4" id="KW-1185">Reference proteome</keyword>
<protein>
    <submittedName>
        <fullName evidence="3">Uncharacterized protein</fullName>
    </submittedName>
</protein>
<feature type="coiled-coil region" evidence="1">
    <location>
        <begin position="309"/>
        <end position="371"/>
    </location>
</feature>
<gene>
    <name evidence="3" type="ORF">Nepgr_011960</name>
</gene>
<dbReference type="PANTHER" id="PTHR34121">
    <property type="entry name" value="MYOSIN-11"/>
    <property type="match status" value="1"/>
</dbReference>
<keyword evidence="1" id="KW-0175">Coiled coil</keyword>
<evidence type="ECO:0000256" key="2">
    <source>
        <dbReference type="SAM" id="MobiDB-lite"/>
    </source>
</evidence>
<dbReference type="PANTHER" id="PTHR34121:SF1">
    <property type="entry name" value="FILAMIN-A-INTERACTING PROTEIN 1"/>
    <property type="match status" value="1"/>
</dbReference>